<feature type="region of interest" description="Disordered" evidence="1">
    <location>
        <begin position="1"/>
        <end position="39"/>
    </location>
</feature>
<protein>
    <submittedName>
        <fullName evidence="2">Uncharacterized protein</fullName>
    </submittedName>
</protein>
<proteinExistence type="predicted"/>
<organism evidence="2 3">
    <name type="scientific">Aegilops tauschii subsp. strangulata</name>
    <name type="common">Goatgrass</name>
    <dbReference type="NCBI Taxonomy" id="200361"/>
    <lineage>
        <taxon>Eukaryota</taxon>
        <taxon>Viridiplantae</taxon>
        <taxon>Streptophyta</taxon>
        <taxon>Embryophyta</taxon>
        <taxon>Tracheophyta</taxon>
        <taxon>Spermatophyta</taxon>
        <taxon>Magnoliopsida</taxon>
        <taxon>Liliopsida</taxon>
        <taxon>Poales</taxon>
        <taxon>Poaceae</taxon>
        <taxon>BOP clade</taxon>
        <taxon>Pooideae</taxon>
        <taxon>Triticodae</taxon>
        <taxon>Triticeae</taxon>
        <taxon>Triticinae</taxon>
        <taxon>Aegilops</taxon>
    </lineage>
</organism>
<dbReference type="Proteomes" id="UP000015105">
    <property type="component" value="Chromosome 5D"/>
</dbReference>
<evidence type="ECO:0000256" key="1">
    <source>
        <dbReference type="SAM" id="MobiDB-lite"/>
    </source>
</evidence>
<reference evidence="2" key="3">
    <citation type="journal article" date="2017" name="Nature">
        <title>Genome sequence of the progenitor of the wheat D genome Aegilops tauschii.</title>
        <authorList>
            <person name="Luo M.C."/>
            <person name="Gu Y.Q."/>
            <person name="Puiu D."/>
            <person name="Wang H."/>
            <person name="Twardziok S.O."/>
            <person name="Deal K.R."/>
            <person name="Huo N."/>
            <person name="Zhu T."/>
            <person name="Wang L."/>
            <person name="Wang Y."/>
            <person name="McGuire P.E."/>
            <person name="Liu S."/>
            <person name="Long H."/>
            <person name="Ramasamy R.K."/>
            <person name="Rodriguez J.C."/>
            <person name="Van S.L."/>
            <person name="Yuan L."/>
            <person name="Wang Z."/>
            <person name="Xia Z."/>
            <person name="Xiao L."/>
            <person name="Anderson O.D."/>
            <person name="Ouyang S."/>
            <person name="Liang Y."/>
            <person name="Zimin A.V."/>
            <person name="Pertea G."/>
            <person name="Qi P."/>
            <person name="Bennetzen J.L."/>
            <person name="Dai X."/>
            <person name="Dawson M.W."/>
            <person name="Muller H.G."/>
            <person name="Kugler K."/>
            <person name="Rivarola-Duarte L."/>
            <person name="Spannagl M."/>
            <person name="Mayer K.F.X."/>
            <person name="Lu F.H."/>
            <person name="Bevan M.W."/>
            <person name="Leroy P."/>
            <person name="Li P."/>
            <person name="You F.M."/>
            <person name="Sun Q."/>
            <person name="Liu Z."/>
            <person name="Lyons E."/>
            <person name="Wicker T."/>
            <person name="Salzberg S.L."/>
            <person name="Devos K.M."/>
            <person name="Dvorak J."/>
        </authorList>
    </citation>
    <scope>NUCLEOTIDE SEQUENCE [LARGE SCALE GENOMIC DNA]</scope>
    <source>
        <strain evidence="2">cv. AL8/78</strain>
    </source>
</reference>
<accession>A0A453K5V5</accession>
<dbReference type="AlphaFoldDB" id="A0A453K5V5"/>
<reference evidence="2" key="5">
    <citation type="journal article" date="2021" name="G3 (Bethesda)">
        <title>Aegilops tauschii genome assembly Aet v5.0 features greater sequence contiguity and improved annotation.</title>
        <authorList>
            <person name="Wang L."/>
            <person name="Zhu T."/>
            <person name="Rodriguez J.C."/>
            <person name="Deal K.R."/>
            <person name="Dubcovsky J."/>
            <person name="McGuire P.E."/>
            <person name="Lux T."/>
            <person name="Spannagl M."/>
            <person name="Mayer K.F.X."/>
            <person name="Baldrich P."/>
            <person name="Meyers B.C."/>
            <person name="Huo N."/>
            <person name="Gu Y.Q."/>
            <person name="Zhou H."/>
            <person name="Devos K.M."/>
            <person name="Bennetzen J.L."/>
            <person name="Unver T."/>
            <person name="Budak H."/>
            <person name="Gulick P.J."/>
            <person name="Galiba G."/>
            <person name="Kalapos B."/>
            <person name="Nelson D.R."/>
            <person name="Li P."/>
            <person name="You F.M."/>
            <person name="Luo M.C."/>
            <person name="Dvorak J."/>
        </authorList>
    </citation>
    <scope>NUCLEOTIDE SEQUENCE [LARGE SCALE GENOMIC DNA]</scope>
    <source>
        <strain evidence="2">cv. AL8/78</strain>
    </source>
</reference>
<dbReference type="EnsemblPlants" id="AET5Gv20302700.1">
    <property type="protein sequence ID" value="AET5Gv20302700.1"/>
    <property type="gene ID" value="AET5Gv20302700"/>
</dbReference>
<reference evidence="2" key="4">
    <citation type="submission" date="2019-03" db="UniProtKB">
        <authorList>
            <consortium name="EnsemblPlants"/>
        </authorList>
    </citation>
    <scope>IDENTIFICATION</scope>
</reference>
<reference evidence="3" key="1">
    <citation type="journal article" date="2014" name="Science">
        <title>Ancient hybridizations among the ancestral genomes of bread wheat.</title>
        <authorList>
            <consortium name="International Wheat Genome Sequencing Consortium,"/>
            <person name="Marcussen T."/>
            <person name="Sandve S.R."/>
            <person name="Heier L."/>
            <person name="Spannagl M."/>
            <person name="Pfeifer M."/>
            <person name="Jakobsen K.S."/>
            <person name="Wulff B.B."/>
            <person name="Steuernagel B."/>
            <person name="Mayer K.F."/>
            <person name="Olsen O.A."/>
        </authorList>
    </citation>
    <scope>NUCLEOTIDE SEQUENCE [LARGE SCALE GENOMIC DNA]</scope>
    <source>
        <strain evidence="3">cv. AL8/78</strain>
    </source>
</reference>
<feature type="compositionally biased region" description="Basic residues" evidence="1">
    <location>
        <begin position="13"/>
        <end position="26"/>
    </location>
</feature>
<evidence type="ECO:0000313" key="2">
    <source>
        <dbReference type="EnsemblPlants" id="AET5Gv20302700.1"/>
    </source>
</evidence>
<evidence type="ECO:0000313" key="3">
    <source>
        <dbReference type="Proteomes" id="UP000015105"/>
    </source>
</evidence>
<sequence length="99" mass="10506">MDVATTRLSSHPCLRRRRHPGSHPRRLLPPLRPPRHAAAAAATTSSVIDQFSLGPIPQCECLTGRCGASRCIPSPSVMSSVPACALSLQDPISVLSAAW</sequence>
<reference evidence="3" key="2">
    <citation type="journal article" date="2017" name="Nat. Plants">
        <title>The Aegilops tauschii genome reveals multiple impacts of transposons.</title>
        <authorList>
            <person name="Zhao G."/>
            <person name="Zou C."/>
            <person name="Li K."/>
            <person name="Wang K."/>
            <person name="Li T."/>
            <person name="Gao L."/>
            <person name="Zhang X."/>
            <person name="Wang H."/>
            <person name="Yang Z."/>
            <person name="Liu X."/>
            <person name="Jiang W."/>
            <person name="Mao L."/>
            <person name="Kong X."/>
            <person name="Jiao Y."/>
            <person name="Jia J."/>
        </authorList>
    </citation>
    <scope>NUCLEOTIDE SEQUENCE [LARGE SCALE GENOMIC DNA]</scope>
    <source>
        <strain evidence="3">cv. AL8/78</strain>
    </source>
</reference>
<name>A0A453K5V5_AEGTS</name>
<keyword evidence="3" id="KW-1185">Reference proteome</keyword>
<dbReference type="Gramene" id="AET5Gv20302700.1">
    <property type="protein sequence ID" value="AET5Gv20302700.1"/>
    <property type="gene ID" value="AET5Gv20302700"/>
</dbReference>
<dbReference type="Gramene" id="AET5Gv20302700.2">
    <property type="protein sequence ID" value="AET5Gv20302700.2"/>
    <property type="gene ID" value="AET5Gv20302700"/>
</dbReference>
<dbReference type="EnsemblPlants" id="AET5Gv20302700.2">
    <property type="protein sequence ID" value="AET5Gv20302700.2"/>
    <property type="gene ID" value="AET5Gv20302700"/>
</dbReference>